<evidence type="ECO:0000256" key="1">
    <source>
        <dbReference type="SAM" id="MobiDB-lite"/>
    </source>
</evidence>
<feature type="region of interest" description="Disordered" evidence="1">
    <location>
        <begin position="376"/>
        <end position="421"/>
    </location>
</feature>
<keyword evidence="3" id="KW-1185">Reference proteome</keyword>
<dbReference type="Proteomes" id="UP000094527">
    <property type="component" value="Unassembled WGS sequence"/>
</dbReference>
<evidence type="ECO:0000313" key="3">
    <source>
        <dbReference type="Proteomes" id="UP000094527"/>
    </source>
</evidence>
<dbReference type="EMBL" id="LJIJ01004641">
    <property type="protein sequence ID" value="ODM87818.1"/>
    <property type="molecule type" value="Genomic_DNA"/>
</dbReference>
<gene>
    <name evidence="2" type="ORF">Ocin01_18863</name>
</gene>
<feature type="region of interest" description="Disordered" evidence="1">
    <location>
        <begin position="212"/>
        <end position="339"/>
    </location>
</feature>
<feature type="compositionally biased region" description="Polar residues" evidence="1">
    <location>
        <begin position="376"/>
        <end position="387"/>
    </location>
</feature>
<accession>A0A1D2M4C2</accession>
<feature type="compositionally biased region" description="Basic and acidic residues" evidence="1">
    <location>
        <begin position="303"/>
        <end position="314"/>
    </location>
</feature>
<comment type="caution">
    <text evidence="2">The sequence shown here is derived from an EMBL/GenBank/DDBJ whole genome shotgun (WGS) entry which is preliminary data.</text>
</comment>
<name>A0A1D2M4C2_ORCCI</name>
<feature type="compositionally biased region" description="Polar residues" evidence="1">
    <location>
        <begin position="271"/>
        <end position="282"/>
    </location>
</feature>
<feature type="compositionally biased region" description="Pro residues" evidence="1">
    <location>
        <begin position="7"/>
        <end position="20"/>
    </location>
</feature>
<organism evidence="2 3">
    <name type="scientific">Orchesella cincta</name>
    <name type="common">Springtail</name>
    <name type="synonym">Podura cincta</name>
    <dbReference type="NCBI Taxonomy" id="48709"/>
    <lineage>
        <taxon>Eukaryota</taxon>
        <taxon>Metazoa</taxon>
        <taxon>Ecdysozoa</taxon>
        <taxon>Arthropoda</taxon>
        <taxon>Hexapoda</taxon>
        <taxon>Collembola</taxon>
        <taxon>Entomobryomorpha</taxon>
        <taxon>Entomobryoidea</taxon>
        <taxon>Orchesellidae</taxon>
        <taxon>Orchesellinae</taxon>
        <taxon>Orchesella</taxon>
    </lineage>
</organism>
<feature type="compositionally biased region" description="Polar residues" evidence="1">
    <location>
        <begin position="395"/>
        <end position="411"/>
    </location>
</feature>
<proteinExistence type="predicted"/>
<feature type="compositionally biased region" description="Polar residues" evidence="1">
    <location>
        <begin position="234"/>
        <end position="248"/>
    </location>
</feature>
<evidence type="ECO:0000313" key="2">
    <source>
        <dbReference type="EMBL" id="ODM87818.1"/>
    </source>
</evidence>
<feature type="compositionally biased region" description="Basic residues" evidence="1">
    <location>
        <begin position="315"/>
        <end position="328"/>
    </location>
</feature>
<protein>
    <submittedName>
        <fullName evidence="2">Uncharacterized protein</fullName>
    </submittedName>
</protein>
<feature type="region of interest" description="Disordered" evidence="1">
    <location>
        <begin position="1"/>
        <end position="22"/>
    </location>
</feature>
<sequence length="472" mass="51639">MTSGSPPSKPLPGDPNPAPPKHTQTQTLIGGGFALVYNFHEFKKSWDACDTDSVCKMEKILLYITIVFGISKPLLLLSDTLENAVNKLWMKLRGEMLIQKNSAWNTSLQFFAMFKIVDQGLSKGWNWVQYATDCLKQDRCENDDILVWITNMKISYCGRRTDFDDDRDQLLECDTNGKNCKIVDEEGKINTGATCIALFNKAPLILAGIEEEGGAPKEAEKDENPKKSKEESSGHGQDNPKSSGSQKGSGEPAQDPAPNTQSSHNVVGATTVDQTENGPKTTRNGKKDDTTGASSSQENSSEDDTKTESQDKTTKKSPSKTKRKGCKRPKGESESSNIDLPIQYFDVSCVLCKREFKGCFPDPLPMFCNACNPNDQPNSPLSTSTSSKEADPSADANNQSSSQPVTPSTEAVPNPREMTVWKCGHPTSAQLPYIPYQCSSQSVPNPHSPIKVVISEEGEQSDLDSSTKSCWN</sequence>
<feature type="compositionally biased region" description="Basic and acidic residues" evidence="1">
    <location>
        <begin position="214"/>
        <end position="233"/>
    </location>
</feature>
<dbReference type="AlphaFoldDB" id="A0A1D2M4C2"/>
<reference evidence="2 3" key="1">
    <citation type="journal article" date="2016" name="Genome Biol. Evol.">
        <title>Gene Family Evolution Reflects Adaptation to Soil Environmental Stressors in the Genome of the Collembolan Orchesella cincta.</title>
        <authorList>
            <person name="Faddeeva-Vakhrusheva A."/>
            <person name="Derks M.F."/>
            <person name="Anvar S.Y."/>
            <person name="Agamennone V."/>
            <person name="Suring W."/>
            <person name="Smit S."/>
            <person name="van Straalen N.M."/>
            <person name="Roelofs D."/>
        </authorList>
    </citation>
    <scope>NUCLEOTIDE SEQUENCE [LARGE SCALE GENOMIC DNA]</scope>
    <source>
        <tissue evidence="2">Mixed pool</tissue>
    </source>
</reference>